<sequence>MGVAATLMDLSGSEINTGNPHNVPGGSMFDHEGVSELSAQSELLSDSIPWQNWGLPLPPGYETAWAANQGTGTSEQNVGDTLSSNRTRSGRRINQPAARDAEVAPINRPPAPVKAGAQKRKRQNRQINIVCTGCYRGNSPSNNLIVLCDSCDAPWHQKCHNPNIDNEAVEVPDMDWFCIRCRPDQGQRTQTKSGKKVAAKGNKPGRPKIPVVSEKQVGGYRYSEEKRRAYLSSLSHETSDVSPNLQSVTAFTPSTPAASHINQTSNPTSKAAASFPFLDGINMSVNPQSMATRHQSGVAPSSAVSGPTSMTADGLSTSMAPETAINPSLLQSAGETITDQHFAGISHAHPAPTVPAPTVTAPSATTNPRHPSTTVLKYTARPSKANIPARKTSISSWNSNLLTDDESSLSQSRPQSPAPFASRASQVGSHNESDYDSEDYRAYPPAGQGFQLSSDQNDLAILAEDRNCSTFSHSVRGVAQKAAKKNAV</sequence>
<evidence type="ECO:0000256" key="4">
    <source>
        <dbReference type="ARBA" id="ARBA00022833"/>
    </source>
</evidence>
<keyword evidence="4" id="KW-0862">Zinc</keyword>
<reference evidence="9" key="1">
    <citation type="submission" date="2022-11" db="EMBL/GenBank/DDBJ databases">
        <authorList>
            <person name="Petersen C."/>
        </authorList>
    </citation>
    <scope>NUCLEOTIDE SEQUENCE</scope>
    <source>
        <strain evidence="9">IBT 22155</strain>
    </source>
</reference>
<name>A0A9W9GVC3_9EURO</name>
<proteinExistence type="predicted"/>
<feature type="compositionally biased region" description="Polar residues" evidence="7">
    <location>
        <begin position="367"/>
        <end position="376"/>
    </location>
</feature>
<evidence type="ECO:0000256" key="3">
    <source>
        <dbReference type="ARBA" id="ARBA00022771"/>
    </source>
</evidence>
<feature type="compositionally biased region" description="Polar residues" evidence="7">
    <location>
        <begin position="392"/>
        <end position="415"/>
    </location>
</feature>
<keyword evidence="2" id="KW-0479">Metal-binding</keyword>
<feature type="region of interest" description="Disordered" evidence="7">
    <location>
        <begin position="346"/>
        <end position="454"/>
    </location>
</feature>
<dbReference type="InterPro" id="IPR019787">
    <property type="entry name" value="Znf_PHD-finger"/>
</dbReference>
<dbReference type="InterPro" id="IPR013083">
    <property type="entry name" value="Znf_RING/FYVE/PHD"/>
</dbReference>
<dbReference type="PROSITE" id="PS50016">
    <property type="entry name" value="ZF_PHD_2"/>
    <property type="match status" value="1"/>
</dbReference>
<protein>
    <recommendedName>
        <fullName evidence="8">PHD-type domain-containing protein</fullName>
    </recommendedName>
</protein>
<dbReference type="SUPFAM" id="SSF57903">
    <property type="entry name" value="FYVE/PHD zinc finger"/>
    <property type="match status" value="1"/>
</dbReference>
<feature type="compositionally biased region" description="Polar residues" evidence="7">
    <location>
        <begin position="66"/>
        <end position="87"/>
    </location>
</feature>
<feature type="compositionally biased region" description="Low complexity" evidence="7">
    <location>
        <begin position="346"/>
        <end position="366"/>
    </location>
</feature>
<feature type="region of interest" description="Disordered" evidence="7">
    <location>
        <begin position="297"/>
        <end position="316"/>
    </location>
</feature>
<dbReference type="CDD" id="cd15502">
    <property type="entry name" value="PHD_Phf1p_Phf2p_like"/>
    <property type="match status" value="1"/>
</dbReference>
<reference evidence="9" key="2">
    <citation type="journal article" date="2023" name="IMA Fungus">
        <title>Comparative genomic study of the Penicillium genus elucidates a diverse pangenome and 15 lateral gene transfer events.</title>
        <authorList>
            <person name="Petersen C."/>
            <person name="Sorensen T."/>
            <person name="Nielsen M.R."/>
            <person name="Sondergaard T.E."/>
            <person name="Sorensen J.L."/>
            <person name="Fitzpatrick D.A."/>
            <person name="Frisvad J.C."/>
            <person name="Nielsen K.L."/>
        </authorList>
    </citation>
    <scope>NUCLEOTIDE SEQUENCE</scope>
    <source>
        <strain evidence="9">IBT 22155</strain>
    </source>
</reference>
<dbReference type="GO" id="GO:0003682">
    <property type="term" value="F:chromatin binding"/>
    <property type="evidence" value="ECO:0007669"/>
    <property type="project" value="TreeGrafter"/>
</dbReference>
<dbReference type="Proteomes" id="UP001149079">
    <property type="component" value="Unassembled WGS sequence"/>
</dbReference>
<dbReference type="SMART" id="SM00249">
    <property type="entry name" value="PHD"/>
    <property type="match status" value="1"/>
</dbReference>
<accession>A0A9W9GVC3</accession>
<evidence type="ECO:0000259" key="8">
    <source>
        <dbReference type="PROSITE" id="PS50016"/>
    </source>
</evidence>
<dbReference type="InterPro" id="IPR001965">
    <property type="entry name" value="Znf_PHD"/>
</dbReference>
<dbReference type="GO" id="GO:0005634">
    <property type="term" value="C:nucleus"/>
    <property type="evidence" value="ECO:0007669"/>
    <property type="project" value="UniProtKB-SubCell"/>
</dbReference>
<dbReference type="GeneID" id="81406705"/>
<evidence type="ECO:0000313" key="10">
    <source>
        <dbReference type="Proteomes" id="UP001149079"/>
    </source>
</evidence>
<dbReference type="PROSITE" id="PS01359">
    <property type="entry name" value="ZF_PHD_1"/>
    <property type="match status" value="1"/>
</dbReference>
<evidence type="ECO:0000256" key="7">
    <source>
        <dbReference type="SAM" id="MobiDB-lite"/>
    </source>
</evidence>
<dbReference type="Gene3D" id="3.30.40.10">
    <property type="entry name" value="Zinc/RING finger domain, C3HC4 (zinc finger)"/>
    <property type="match status" value="1"/>
</dbReference>
<keyword evidence="5" id="KW-0539">Nucleus</keyword>
<comment type="subcellular location">
    <subcellularLocation>
        <location evidence="1">Nucleus</location>
    </subcellularLocation>
</comment>
<dbReference type="RefSeq" id="XP_056521131.1">
    <property type="nucleotide sequence ID" value="XM_056667535.1"/>
</dbReference>
<evidence type="ECO:0000256" key="5">
    <source>
        <dbReference type="ARBA" id="ARBA00023242"/>
    </source>
</evidence>
<dbReference type="GO" id="GO:0003677">
    <property type="term" value="F:DNA binding"/>
    <property type="evidence" value="ECO:0007669"/>
    <property type="project" value="TreeGrafter"/>
</dbReference>
<dbReference type="PANTHER" id="PTHR12628">
    <property type="entry name" value="POLYCOMB-LIKE TRANSCRIPTION FACTOR"/>
    <property type="match status" value="1"/>
</dbReference>
<evidence type="ECO:0000256" key="1">
    <source>
        <dbReference type="ARBA" id="ARBA00004123"/>
    </source>
</evidence>
<evidence type="ECO:0000313" key="9">
    <source>
        <dbReference type="EMBL" id="KAJ5130752.1"/>
    </source>
</evidence>
<dbReference type="InterPro" id="IPR019786">
    <property type="entry name" value="Zinc_finger_PHD-type_CS"/>
</dbReference>
<evidence type="ECO:0000256" key="6">
    <source>
        <dbReference type="PROSITE-ProRule" id="PRU00146"/>
    </source>
</evidence>
<dbReference type="GO" id="GO:0008270">
    <property type="term" value="F:zinc ion binding"/>
    <property type="evidence" value="ECO:0007669"/>
    <property type="project" value="UniProtKB-KW"/>
</dbReference>
<dbReference type="Pfam" id="PF00628">
    <property type="entry name" value="PHD"/>
    <property type="match status" value="1"/>
</dbReference>
<feature type="compositionally biased region" description="Basic residues" evidence="7">
    <location>
        <begin position="193"/>
        <end position="206"/>
    </location>
</feature>
<dbReference type="AlphaFoldDB" id="A0A9W9GVC3"/>
<gene>
    <name evidence="9" type="ORF">N7515_006791</name>
</gene>
<keyword evidence="10" id="KW-1185">Reference proteome</keyword>
<dbReference type="OrthoDB" id="5863171at2759"/>
<feature type="region of interest" description="Disordered" evidence="7">
    <location>
        <begin position="64"/>
        <end position="121"/>
    </location>
</feature>
<dbReference type="EMBL" id="JAPQKL010000005">
    <property type="protein sequence ID" value="KAJ5130752.1"/>
    <property type="molecule type" value="Genomic_DNA"/>
</dbReference>
<organism evidence="9 10">
    <name type="scientific">Penicillium bovifimosum</name>
    <dbReference type="NCBI Taxonomy" id="126998"/>
    <lineage>
        <taxon>Eukaryota</taxon>
        <taxon>Fungi</taxon>
        <taxon>Dikarya</taxon>
        <taxon>Ascomycota</taxon>
        <taxon>Pezizomycotina</taxon>
        <taxon>Eurotiomycetes</taxon>
        <taxon>Eurotiomycetidae</taxon>
        <taxon>Eurotiales</taxon>
        <taxon>Aspergillaceae</taxon>
        <taxon>Penicillium</taxon>
    </lineage>
</organism>
<dbReference type="InterPro" id="IPR011011">
    <property type="entry name" value="Znf_FYVE_PHD"/>
</dbReference>
<feature type="domain" description="PHD-type" evidence="8">
    <location>
        <begin position="128"/>
        <end position="184"/>
    </location>
</feature>
<feature type="region of interest" description="Disordered" evidence="7">
    <location>
        <begin position="1"/>
        <end position="31"/>
    </location>
</feature>
<keyword evidence="3 6" id="KW-0863">Zinc-finger</keyword>
<evidence type="ECO:0000256" key="2">
    <source>
        <dbReference type="ARBA" id="ARBA00022723"/>
    </source>
</evidence>
<dbReference type="GO" id="GO:0045814">
    <property type="term" value="P:negative regulation of gene expression, epigenetic"/>
    <property type="evidence" value="ECO:0007669"/>
    <property type="project" value="TreeGrafter"/>
</dbReference>
<feature type="region of interest" description="Disordered" evidence="7">
    <location>
        <begin position="188"/>
        <end position="210"/>
    </location>
</feature>
<dbReference type="PANTHER" id="PTHR12628:SF10">
    <property type="entry name" value="HOMEOBOX DOMAIN-CONTAINING PROTEIN"/>
    <property type="match status" value="1"/>
</dbReference>
<comment type="caution">
    <text evidence="9">The sequence shown here is derived from an EMBL/GenBank/DDBJ whole genome shotgun (WGS) entry which is preliminary data.</text>
</comment>